<dbReference type="PANTHER" id="PTHR42908:SF8">
    <property type="entry name" value="TR-TYPE G DOMAIN-CONTAINING PROTEIN"/>
    <property type="match status" value="1"/>
</dbReference>
<dbReference type="EMBL" id="OIVN01005957">
    <property type="protein sequence ID" value="SPD24629.1"/>
    <property type="molecule type" value="Genomic_DNA"/>
</dbReference>
<dbReference type="AlphaFoldDB" id="A0A2N9IKM4"/>
<dbReference type="GO" id="GO:1990904">
    <property type="term" value="C:ribonucleoprotein complex"/>
    <property type="evidence" value="ECO:0007669"/>
    <property type="project" value="TreeGrafter"/>
</dbReference>
<evidence type="ECO:0000259" key="1">
    <source>
        <dbReference type="PROSITE" id="PS51722"/>
    </source>
</evidence>
<dbReference type="InterPro" id="IPR031157">
    <property type="entry name" value="G_TR_CS"/>
</dbReference>
<dbReference type="SUPFAM" id="SSF52540">
    <property type="entry name" value="P-loop containing nucleoside triphosphate hydrolases"/>
    <property type="match status" value="1"/>
</dbReference>
<dbReference type="Pfam" id="PF00009">
    <property type="entry name" value="GTP_EFTU"/>
    <property type="match status" value="1"/>
</dbReference>
<name>A0A2N9IKM4_FAGSY</name>
<proteinExistence type="predicted"/>
<dbReference type="GO" id="GO:0003924">
    <property type="term" value="F:GTPase activity"/>
    <property type="evidence" value="ECO:0007669"/>
    <property type="project" value="InterPro"/>
</dbReference>
<dbReference type="PANTHER" id="PTHR42908">
    <property type="entry name" value="TRANSLATION ELONGATION FACTOR-RELATED"/>
    <property type="match status" value="1"/>
</dbReference>
<dbReference type="InterPro" id="IPR027417">
    <property type="entry name" value="P-loop_NTPase"/>
</dbReference>
<dbReference type="Gene3D" id="3.40.50.300">
    <property type="entry name" value="P-loop containing nucleotide triphosphate hydrolases"/>
    <property type="match status" value="1"/>
</dbReference>
<dbReference type="PROSITE" id="PS00301">
    <property type="entry name" value="G_TR_1"/>
    <property type="match status" value="1"/>
</dbReference>
<dbReference type="GO" id="GO:0005829">
    <property type="term" value="C:cytosol"/>
    <property type="evidence" value="ECO:0007669"/>
    <property type="project" value="TreeGrafter"/>
</dbReference>
<dbReference type="InterPro" id="IPR000795">
    <property type="entry name" value="T_Tr_GTP-bd_dom"/>
</dbReference>
<protein>
    <recommendedName>
        <fullName evidence="1">Tr-type G domain-containing protein</fullName>
    </recommendedName>
</protein>
<organism evidence="2">
    <name type="scientific">Fagus sylvatica</name>
    <name type="common">Beechnut</name>
    <dbReference type="NCBI Taxonomy" id="28930"/>
    <lineage>
        <taxon>Eukaryota</taxon>
        <taxon>Viridiplantae</taxon>
        <taxon>Streptophyta</taxon>
        <taxon>Embryophyta</taxon>
        <taxon>Tracheophyta</taxon>
        <taxon>Spermatophyta</taxon>
        <taxon>Magnoliopsida</taxon>
        <taxon>eudicotyledons</taxon>
        <taxon>Gunneridae</taxon>
        <taxon>Pentapetalae</taxon>
        <taxon>rosids</taxon>
        <taxon>fabids</taxon>
        <taxon>Fagales</taxon>
        <taxon>Fagaceae</taxon>
        <taxon>Fagus</taxon>
    </lineage>
</organism>
<gene>
    <name evidence="2" type="ORF">FSB_LOCUS52511</name>
</gene>
<accession>A0A2N9IKM4</accession>
<reference evidence="2" key="1">
    <citation type="submission" date="2018-02" db="EMBL/GenBank/DDBJ databases">
        <authorList>
            <person name="Cohen D.B."/>
            <person name="Kent A.D."/>
        </authorList>
    </citation>
    <scope>NUCLEOTIDE SEQUENCE</scope>
</reference>
<dbReference type="PRINTS" id="PR00315">
    <property type="entry name" value="ELONGATNFCT"/>
</dbReference>
<dbReference type="PROSITE" id="PS51722">
    <property type="entry name" value="G_TR_2"/>
    <property type="match status" value="1"/>
</dbReference>
<dbReference type="GO" id="GO:0005525">
    <property type="term" value="F:GTP binding"/>
    <property type="evidence" value="ECO:0007669"/>
    <property type="project" value="InterPro"/>
</dbReference>
<feature type="domain" description="Tr-type G" evidence="1">
    <location>
        <begin position="129"/>
        <end position="249"/>
    </location>
</feature>
<evidence type="ECO:0000313" key="2">
    <source>
        <dbReference type="EMBL" id="SPD24629.1"/>
    </source>
</evidence>
<sequence length="249" mass="27628">MGWGRRRAEDAEAMSWDFDWESSVYESARMVWVSDLYWDFDWKSQPLLTLRREDIDGRTSQAHGQVRFYATTALPYLGPPPPQMLLASISSTSPSKPKPKPNYIFPRAFSSASASAAATAPSSSAFDPSRLRNVAVIAHVDHGKTTLMDRLLRQCGADIPHERAMDSNSLERERGITIASKVTSISWKENELNMVDTPGHADFGGEALGKEFPVSAPQVIQIKFLRSDGHKGVVATRTQDIRVYGSLQS</sequence>